<gene>
    <name evidence="1" type="ORF">TH4_12965</name>
</gene>
<protein>
    <recommendedName>
        <fullName evidence="3">Integrase</fullName>
    </recommendedName>
</protein>
<dbReference type="EMBL" id="JPVZ01000005">
    <property type="protein sequence ID" value="OAZ09363.1"/>
    <property type="molecule type" value="Genomic_DNA"/>
</dbReference>
<sequence length="738" mass="83697">MNSFYSKFIERSLTIAQQNGVNWLPRISDSGLIGKEDAWNLTYIAGGSPPPTHWLRDLGYDTKVLRVICKEEGRDIPKCSLSDEWQNLIKATVVHHLLVLGSTPSYVCGQVARSLRVLGTCTLLRSGVSPWELSLEDIRYACYIATAVQKSGKLPDLIKGITRVLLDARHLCDNGPFYHFLMTSADSRRLDDRIQRKRITDRDQGWKLPESRALWELVRIVFTEEPLTFSDFIRFSQIKVLLLCGLRIGEVCTIPADWKRSAEYTDFDGRNAGRSGGVSRSLLLRHFAEKQADRSGGGWTSEAVQHVPEMFEELLEETLNEVLSVTEPLRQRLRKQIETNRIFPELDASSMVPASDLYTRLTGNPRIRVSPVPENLIQSFKTTRNSKILKKIEYQQNRSKDAYNNSIYLYWIRKAKDGWPKIKPKDTALVMQVERLVKQNIPTKLSDTEPYRLANGHFIEAYEFLFLCPKRALVETRNNGICDINRYFSVGRVTSDDLTIHLAPGKNGIFARYGATERDRKLGLKSHSLRHLQNTELFRLGISDAIISKRFNRKSVAQSYEYDHRTLAEELSAIDLPPEAQELPERSKTVLAMIQSGKVSGPIIGTFRKIQKEQGDKSAFDFLSVEADGFHATPYGYCVNSFTVDPCPNHLQCFNGCSHLVATDNTKHRENLERTKLNMQAAIKEVSDRPNGVGVQNQLKHAKQMIEGIDKILATGNGEKVFEEGSDLSEPFDTGKWV</sequence>
<dbReference type="AlphaFoldDB" id="A0A853KYB8"/>
<accession>A0A853KYB8</accession>
<comment type="caution">
    <text evidence="1">The sequence shown here is derived from an EMBL/GenBank/DDBJ whole genome shotgun (WGS) entry which is preliminary data.</text>
</comment>
<name>A0A853KYB8_9PROT</name>
<evidence type="ECO:0000313" key="2">
    <source>
        <dbReference type="Proteomes" id="UP000094009"/>
    </source>
</evidence>
<proteinExistence type="predicted"/>
<evidence type="ECO:0000313" key="1">
    <source>
        <dbReference type="EMBL" id="OAZ09363.1"/>
    </source>
</evidence>
<organism evidence="1 2">
    <name type="scientific">Thalassospira tepidiphila MCCC 1A03514</name>
    <dbReference type="NCBI Taxonomy" id="1177930"/>
    <lineage>
        <taxon>Bacteria</taxon>
        <taxon>Pseudomonadati</taxon>
        <taxon>Pseudomonadota</taxon>
        <taxon>Alphaproteobacteria</taxon>
        <taxon>Rhodospirillales</taxon>
        <taxon>Thalassospiraceae</taxon>
        <taxon>Thalassospira</taxon>
    </lineage>
</organism>
<evidence type="ECO:0008006" key="3">
    <source>
        <dbReference type="Google" id="ProtNLM"/>
    </source>
</evidence>
<reference evidence="1 2" key="1">
    <citation type="submission" date="2014-07" db="EMBL/GenBank/DDBJ databases">
        <title>Draft genome sequence of Thalassospira tepidiphila 1-1B.</title>
        <authorList>
            <person name="Lai Q."/>
            <person name="Shao Z."/>
        </authorList>
    </citation>
    <scope>NUCLEOTIDE SEQUENCE [LARGE SCALE GENOMIC DNA]</scope>
    <source>
        <strain evidence="1 2">MCCC 1A03514</strain>
    </source>
</reference>
<dbReference type="RefSeq" id="WP_064781376.1">
    <property type="nucleotide sequence ID" value="NZ_JPVZ01000005.1"/>
</dbReference>
<dbReference type="Proteomes" id="UP000094009">
    <property type="component" value="Unassembled WGS sequence"/>
</dbReference>